<dbReference type="EMBL" id="JAINUF010000010">
    <property type="protein sequence ID" value="KAJ8348781.1"/>
    <property type="molecule type" value="Genomic_DNA"/>
</dbReference>
<evidence type="ECO:0000313" key="2">
    <source>
        <dbReference type="EMBL" id="KAJ8348781.1"/>
    </source>
</evidence>
<organism evidence="2 3">
    <name type="scientific">Synaphobranchus kaupii</name>
    <name type="common">Kaup's arrowtooth eel</name>
    <dbReference type="NCBI Taxonomy" id="118154"/>
    <lineage>
        <taxon>Eukaryota</taxon>
        <taxon>Metazoa</taxon>
        <taxon>Chordata</taxon>
        <taxon>Craniata</taxon>
        <taxon>Vertebrata</taxon>
        <taxon>Euteleostomi</taxon>
        <taxon>Actinopterygii</taxon>
        <taxon>Neopterygii</taxon>
        <taxon>Teleostei</taxon>
        <taxon>Anguilliformes</taxon>
        <taxon>Synaphobranchidae</taxon>
        <taxon>Synaphobranchus</taxon>
    </lineage>
</organism>
<dbReference type="Proteomes" id="UP001152622">
    <property type="component" value="Chromosome 10"/>
</dbReference>
<evidence type="ECO:0000313" key="3">
    <source>
        <dbReference type="Proteomes" id="UP001152622"/>
    </source>
</evidence>
<protein>
    <submittedName>
        <fullName evidence="2">Uncharacterized protein</fullName>
    </submittedName>
</protein>
<name>A0A9Q1IQU9_SYNKA</name>
<feature type="region of interest" description="Disordered" evidence="1">
    <location>
        <begin position="48"/>
        <end position="90"/>
    </location>
</feature>
<gene>
    <name evidence="2" type="ORF">SKAU_G00273700</name>
</gene>
<comment type="caution">
    <text evidence="2">The sequence shown here is derived from an EMBL/GenBank/DDBJ whole genome shotgun (WGS) entry which is preliminary data.</text>
</comment>
<proteinExistence type="predicted"/>
<accession>A0A9Q1IQU9</accession>
<evidence type="ECO:0000256" key="1">
    <source>
        <dbReference type="SAM" id="MobiDB-lite"/>
    </source>
</evidence>
<reference evidence="2" key="1">
    <citation type="journal article" date="2023" name="Science">
        <title>Genome structures resolve the early diversification of teleost fishes.</title>
        <authorList>
            <person name="Parey E."/>
            <person name="Louis A."/>
            <person name="Montfort J."/>
            <person name="Bouchez O."/>
            <person name="Roques C."/>
            <person name="Iampietro C."/>
            <person name="Lluch J."/>
            <person name="Castinel A."/>
            <person name="Donnadieu C."/>
            <person name="Desvignes T."/>
            <person name="Floi Bucao C."/>
            <person name="Jouanno E."/>
            <person name="Wen M."/>
            <person name="Mejri S."/>
            <person name="Dirks R."/>
            <person name="Jansen H."/>
            <person name="Henkel C."/>
            <person name="Chen W.J."/>
            <person name="Zahm M."/>
            <person name="Cabau C."/>
            <person name="Klopp C."/>
            <person name="Thompson A.W."/>
            <person name="Robinson-Rechavi M."/>
            <person name="Braasch I."/>
            <person name="Lecointre G."/>
            <person name="Bobe J."/>
            <person name="Postlethwait J.H."/>
            <person name="Berthelot C."/>
            <person name="Roest Crollius H."/>
            <person name="Guiguen Y."/>
        </authorList>
    </citation>
    <scope>NUCLEOTIDE SEQUENCE</scope>
    <source>
        <strain evidence="2">WJC10195</strain>
    </source>
</reference>
<sequence>MEARADQNCDWKKRPVRQCHFSLLSLELWTILEKTEAPWALIMCRISSGGGNKQQKKNREGGSAGDVQSSRSCFLSDKGGGATGPGPPQR</sequence>
<dbReference type="AlphaFoldDB" id="A0A9Q1IQU9"/>
<keyword evidence="3" id="KW-1185">Reference proteome</keyword>